<organism evidence="11">
    <name type="scientific">Arcella intermedia</name>
    <dbReference type="NCBI Taxonomy" id="1963864"/>
    <lineage>
        <taxon>Eukaryota</taxon>
        <taxon>Amoebozoa</taxon>
        <taxon>Tubulinea</taxon>
        <taxon>Elardia</taxon>
        <taxon>Arcellinida</taxon>
        <taxon>Sphaerothecina</taxon>
        <taxon>Arcellidae</taxon>
        <taxon>Arcella</taxon>
    </lineage>
</organism>
<keyword evidence="3" id="KW-0963">Cytoplasm</keyword>
<dbReference type="InterPro" id="IPR017383">
    <property type="entry name" value="ARPC1"/>
</dbReference>
<dbReference type="Pfam" id="PF00400">
    <property type="entry name" value="WD40"/>
    <property type="match status" value="2"/>
</dbReference>
<accession>A0A6B2L9V1</accession>
<comment type="similarity">
    <text evidence="2">Belongs to the WD repeat ARPC1 family.</text>
</comment>
<dbReference type="Gene3D" id="2.130.10.10">
    <property type="entry name" value="YVTN repeat-like/Quinoprotein amine dehydrogenase"/>
    <property type="match status" value="1"/>
</dbReference>
<dbReference type="PROSITE" id="PS00678">
    <property type="entry name" value="WD_REPEATS_1"/>
    <property type="match status" value="1"/>
</dbReference>
<evidence type="ECO:0000256" key="5">
    <source>
        <dbReference type="ARBA" id="ARBA00022737"/>
    </source>
</evidence>
<evidence type="ECO:0000256" key="2">
    <source>
        <dbReference type="ARBA" id="ARBA00006260"/>
    </source>
</evidence>
<feature type="repeat" description="WD" evidence="10">
    <location>
        <begin position="41"/>
        <end position="72"/>
    </location>
</feature>
<dbReference type="GO" id="GO:0005885">
    <property type="term" value="C:Arp2/3 protein complex"/>
    <property type="evidence" value="ECO:0007669"/>
    <property type="project" value="InterPro"/>
</dbReference>
<dbReference type="InterPro" id="IPR015943">
    <property type="entry name" value="WD40/YVTN_repeat-like_dom_sf"/>
</dbReference>
<evidence type="ECO:0000256" key="1">
    <source>
        <dbReference type="ARBA" id="ARBA00004245"/>
    </source>
</evidence>
<dbReference type="Pfam" id="PF07676">
    <property type="entry name" value="PD40"/>
    <property type="match status" value="1"/>
</dbReference>
<comment type="subcellular location">
    <subcellularLocation>
        <location evidence="1">Cytoplasm</location>
        <location evidence="1">Cytoskeleton</location>
    </subcellularLocation>
</comment>
<dbReference type="PROSITE" id="PS50082">
    <property type="entry name" value="WD_REPEATS_2"/>
    <property type="match status" value="2"/>
</dbReference>
<dbReference type="EMBL" id="GIBP01004742">
    <property type="protein sequence ID" value="NDV33711.1"/>
    <property type="molecule type" value="Transcribed_RNA"/>
</dbReference>
<dbReference type="GO" id="GO:0051015">
    <property type="term" value="F:actin filament binding"/>
    <property type="evidence" value="ECO:0007669"/>
    <property type="project" value="TreeGrafter"/>
</dbReference>
<dbReference type="InterPro" id="IPR001680">
    <property type="entry name" value="WD40_rpt"/>
</dbReference>
<protein>
    <recommendedName>
        <fullName evidence="8">Arp2/3 complex 41 kDa subunit</fullName>
    </recommendedName>
    <alternativeName>
        <fullName evidence="9">p41-ARC</fullName>
    </alternativeName>
</protein>
<evidence type="ECO:0000313" key="11">
    <source>
        <dbReference type="EMBL" id="NDV33711.1"/>
    </source>
</evidence>
<evidence type="ECO:0000256" key="9">
    <source>
        <dbReference type="ARBA" id="ARBA00041789"/>
    </source>
</evidence>
<evidence type="ECO:0000256" key="8">
    <source>
        <dbReference type="ARBA" id="ARBA00041244"/>
    </source>
</evidence>
<dbReference type="InterPro" id="IPR036322">
    <property type="entry name" value="WD40_repeat_dom_sf"/>
</dbReference>
<evidence type="ECO:0000256" key="10">
    <source>
        <dbReference type="PROSITE-ProRule" id="PRU00221"/>
    </source>
</evidence>
<keyword evidence="7" id="KW-0206">Cytoskeleton</keyword>
<keyword evidence="6" id="KW-0009">Actin-binding</keyword>
<feature type="repeat" description="WD" evidence="10">
    <location>
        <begin position="290"/>
        <end position="323"/>
    </location>
</feature>
<dbReference type="GO" id="GO:0034314">
    <property type="term" value="P:Arp2/3 complex-mediated actin nucleation"/>
    <property type="evidence" value="ECO:0007669"/>
    <property type="project" value="InterPro"/>
</dbReference>
<evidence type="ECO:0000256" key="4">
    <source>
        <dbReference type="ARBA" id="ARBA00022574"/>
    </source>
</evidence>
<dbReference type="InterPro" id="IPR011659">
    <property type="entry name" value="WD40"/>
</dbReference>
<keyword evidence="5" id="KW-0677">Repeat</keyword>
<keyword evidence="4 10" id="KW-0853">WD repeat</keyword>
<dbReference type="PANTHER" id="PTHR10709">
    <property type="entry name" value="ACTIN-RELATED PROTEIN 2/3 COMPLEX SUBUNIT 1"/>
    <property type="match status" value="1"/>
</dbReference>
<sequence>MSGHSWSPDGRQIAITFHHKKSLWIYEYETDPTTFRLLHRLKGHSNPITSLEWSKKHGHIVTTSTDSTAMSWTYDAHQRGWSPRLILLRSRCSDSVHFSPLENKIGIAGTKSADVYYEENGFWFAKPARRGINAKVNCLCWHPDNILMGVGSMDKLVCVYSVLMYWEKRYVKANGSHYSSTPFGQLLFSLQVNAGVNAISWSPSGKYLCWFTRDSMAYLMEWGNRQIHVLHCSYLPFRDCLWVNEEECVAVGYSNEPVLFCFLEGRWQVKGSLDNKKNSREYVEVEGELPTYHQNCITSIQLKNAKTLSTSGDDGNLVLWNLQ</sequence>
<reference evidence="11" key="1">
    <citation type="journal article" date="2020" name="J. Eukaryot. Microbiol.">
        <title>De novo Sequencing, Assembly and Annotation of the Transcriptome for the Free-Living Testate Amoeba Arcella intermedia.</title>
        <authorList>
            <person name="Ribeiro G.M."/>
            <person name="Porfirio-Sousa A.L."/>
            <person name="Maurer-Alcala X.X."/>
            <person name="Katz L.A."/>
            <person name="Lahr D.J.G."/>
        </authorList>
    </citation>
    <scope>NUCLEOTIDE SEQUENCE</scope>
</reference>
<proteinExistence type="inferred from homology"/>
<evidence type="ECO:0000256" key="3">
    <source>
        <dbReference type="ARBA" id="ARBA00022490"/>
    </source>
</evidence>
<dbReference type="SUPFAM" id="SSF50978">
    <property type="entry name" value="WD40 repeat-like"/>
    <property type="match status" value="1"/>
</dbReference>
<dbReference type="PANTHER" id="PTHR10709:SF2">
    <property type="entry name" value="ACTIN-RELATED PROTEIN 2_3 COMPLEX SUBUNIT"/>
    <property type="match status" value="1"/>
</dbReference>
<evidence type="ECO:0000256" key="6">
    <source>
        <dbReference type="ARBA" id="ARBA00023203"/>
    </source>
</evidence>
<dbReference type="SMART" id="SM00320">
    <property type="entry name" value="WD40"/>
    <property type="match status" value="4"/>
</dbReference>
<dbReference type="PROSITE" id="PS50294">
    <property type="entry name" value="WD_REPEATS_REGION"/>
    <property type="match status" value="2"/>
</dbReference>
<evidence type="ECO:0000256" key="7">
    <source>
        <dbReference type="ARBA" id="ARBA00023212"/>
    </source>
</evidence>
<dbReference type="InterPro" id="IPR019775">
    <property type="entry name" value="WD40_repeat_CS"/>
</dbReference>
<dbReference type="AlphaFoldDB" id="A0A6B2L9V1"/>
<name>A0A6B2L9V1_9EUKA</name>